<protein>
    <submittedName>
        <fullName evidence="1">Uncharacterized protein</fullName>
    </submittedName>
</protein>
<dbReference type="EMBL" id="REGN01003519">
    <property type="protein sequence ID" value="RNA22189.1"/>
    <property type="molecule type" value="Genomic_DNA"/>
</dbReference>
<accession>A0A3M7RFG4</accession>
<gene>
    <name evidence="1" type="ORF">BpHYR1_051444</name>
</gene>
<organism evidence="1 2">
    <name type="scientific">Brachionus plicatilis</name>
    <name type="common">Marine rotifer</name>
    <name type="synonym">Brachionus muelleri</name>
    <dbReference type="NCBI Taxonomy" id="10195"/>
    <lineage>
        <taxon>Eukaryota</taxon>
        <taxon>Metazoa</taxon>
        <taxon>Spiralia</taxon>
        <taxon>Gnathifera</taxon>
        <taxon>Rotifera</taxon>
        <taxon>Eurotatoria</taxon>
        <taxon>Monogononta</taxon>
        <taxon>Pseudotrocha</taxon>
        <taxon>Ploima</taxon>
        <taxon>Brachionidae</taxon>
        <taxon>Brachionus</taxon>
    </lineage>
</organism>
<dbReference type="Proteomes" id="UP000276133">
    <property type="component" value="Unassembled WGS sequence"/>
</dbReference>
<name>A0A3M7RFG4_BRAPC</name>
<evidence type="ECO:0000313" key="2">
    <source>
        <dbReference type="Proteomes" id="UP000276133"/>
    </source>
</evidence>
<keyword evidence="2" id="KW-1185">Reference proteome</keyword>
<evidence type="ECO:0000313" key="1">
    <source>
        <dbReference type="EMBL" id="RNA22189.1"/>
    </source>
</evidence>
<proteinExistence type="predicted"/>
<sequence length="91" mass="10794">MNRTLKIFVANSNVKAKFQWKQCIVLYLSYLRCIYIRTKTTGKISMETVYCSLKRKFFYFFPDMNFFLFNDDSPYTNRVIVTLSVVFAAAL</sequence>
<reference evidence="1 2" key="1">
    <citation type="journal article" date="2018" name="Sci. Rep.">
        <title>Genomic signatures of local adaptation to the degree of environmental predictability in rotifers.</title>
        <authorList>
            <person name="Franch-Gras L."/>
            <person name="Hahn C."/>
            <person name="Garcia-Roger E.M."/>
            <person name="Carmona M.J."/>
            <person name="Serra M."/>
            <person name="Gomez A."/>
        </authorList>
    </citation>
    <scope>NUCLEOTIDE SEQUENCE [LARGE SCALE GENOMIC DNA]</scope>
    <source>
        <strain evidence="1">HYR1</strain>
    </source>
</reference>
<comment type="caution">
    <text evidence="1">The sequence shown here is derived from an EMBL/GenBank/DDBJ whole genome shotgun (WGS) entry which is preliminary data.</text>
</comment>
<dbReference type="AlphaFoldDB" id="A0A3M7RFG4"/>